<dbReference type="AlphaFoldDB" id="A0A2H1WUR5"/>
<accession>A0A2H1WUR5</accession>
<dbReference type="EMBL" id="ODYU01011170">
    <property type="protein sequence ID" value="SOQ56747.1"/>
    <property type="molecule type" value="Genomic_DNA"/>
</dbReference>
<organism evidence="1">
    <name type="scientific">Spodoptera frugiperda</name>
    <name type="common">Fall armyworm</name>
    <dbReference type="NCBI Taxonomy" id="7108"/>
    <lineage>
        <taxon>Eukaryota</taxon>
        <taxon>Metazoa</taxon>
        <taxon>Ecdysozoa</taxon>
        <taxon>Arthropoda</taxon>
        <taxon>Hexapoda</taxon>
        <taxon>Insecta</taxon>
        <taxon>Pterygota</taxon>
        <taxon>Neoptera</taxon>
        <taxon>Endopterygota</taxon>
        <taxon>Lepidoptera</taxon>
        <taxon>Glossata</taxon>
        <taxon>Ditrysia</taxon>
        <taxon>Noctuoidea</taxon>
        <taxon>Noctuidae</taxon>
        <taxon>Amphipyrinae</taxon>
        <taxon>Spodoptera</taxon>
    </lineage>
</organism>
<proteinExistence type="predicted"/>
<name>A0A2H1WUR5_SPOFR</name>
<evidence type="ECO:0000313" key="1">
    <source>
        <dbReference type="EMBL" id="SOQ56747.1"/>
    </source>
</evidence>
<protein>
    <submittedName>
        <fullName evidence="1">SFRICE_021640</fullName>
    </submittedName>
</protein>
<gene>
    <name evidence="1" type="ORF">SFRICE_021640</name>
</gene>
<sequence>MLDCNRGRLSVIKDARSFSRIARMFSSKARKDHILNTNLPVKANMRPKNNIPILAFGYGEERRRVRFLLTKNHLVPSPSLQTGNPGENHPMTFLALGEARGSVRLLLTKNHPVPSPAFRAGAPVNPLGSPQLRIPEPYKQYFNNCRYRRNNIKFRVLIRIDTKRRVASLGFHIVASTTILPGPTSR</sequence>
<reference evidence="1" key="1">
    <citation type="submission" date="2016-07" db="EMBL/GenBank/DDBJ databases">
        <authorList>
            <person name="Bretaudeau A."/>
        </authorList>
    </citation>
    <scope>NUCLEOTIDE SEQUENCE</scope>
    <source>
        <strain evidence="1">Rice</strain>
        <tissue evidence="1">Whole body</tissue>
    </source>
</reference>